<dbReference type="GO" id="GO:0004534">
    <property type="term" value="F:5'-3' RNA exonuclease activity"/>
    <property type="evidence" value="ECO:0007669"/>
    <property type="project" value="TreeGrafter"/>
</dbReference>
<dbReference type="EMBL" id="GU943095">
    <property type="protein sequence ID" value="ADD95772.1"/>
    <property type="molecule type" value="Genomic_DNA"/>
</dbReference>
<accession>D6PJ71</accession>
<sequence>MDCNSIIYDEVRKLQEEYTSNHTEFEDEQFENKLIQCVINTIGIYIEYIQPSETVYIAFDGVAPFAKMNQQRTRRHKGMITSKINNVIGVNENQMKWTTSHITPGTLFMNKLSNRVTKAFGGLEGHYGVKKIIVSCSDEAGEGEHKLFQYVRSHKDTFQDTNMVIYGLDSDLIMLSLFHCEMFKNLYIFRETPEFGKGILSEEQCSMDYMYMHIHSLARAILIEMSCDEGQYFRLYDYMFMCFLLGNDFLPHFPSLNIRTMGIEVLLDNYKKISEITVKRCLFLRKRKSNGNG</sequence>
<dbReference type="PANTHER" id="PTHR12341">
    <property type="entry name" value="5'-&gt;3' EXORIBONUCLEASE"/>
    <property type="match status" value="1"/>
</dbReference>
<dbReference type="Pfam" id="PF03159">
    <property type="entry name" value="XRN_N"/>
    <property type="match status" value="1"/>
</dbReference>
<evidence type="ECO:0000256" key="2">
    <source>
        <dbReference type="ARBA" id="ARBA00022801"/>
    </source>
</evidence>
<evidence type="ECO:0000259" key="4">
    <source>
        <dbReference type="Pfam" id="PF03159"/>
    </source>
</evidence>
<proteinExistence type="predicted"/>
<keyword evidence="3" id="KW-0269">Exonuclease</keyword>
<dbReference type="InterPro" id="IPR004859">
    <property type="entry name" value="Xrn1_N"/>
</dbReference>
<dbReference type="GO" id="GO:0003723">
    <property type="term" value="F:RNA binding"/>
    <property type="evidence" value="ECO:0007669"/>
    <property type="project" value="TreeGrafter"/>
</dbReference>
<dbReference type="Pfam" id="PF17846">
    <property type="entry name" value="XRN_M"/>
    <property type="match status" value="1"/>
</dbReference>
<evidence type="ECO:0000256" key="1">
    <source>
        <dbReference type="ARBA" id="ARBA00022722"/>
    </source>
</evidence>
<evidence type="ECO:0000259" key="5">
    <source>
        <dbReference type="Pfam" id="PF17846"/>
    </source>
</evidence>
<organism evidence="6">
    <name type="scientific">uncultured organism MedDCM-OCT-S08-C195</name>
    <dbReference type="NCBI Taxonomy" id="743634"/>
    <lineage>
        <taxon>unclassified sequences</taxon>
        <taxon>environmental samples</taxon>
    </lineage>
</organism>
<evidence type="ECO:0000256" key="3">
    <source>
        <dbReference type="ARBA" id="ARBA00022839"/>
    </source>
</evidence>
<dbReference type="AlphaFoldDB" id="D6PJ71"/>
<reference evidence="6" key="1">
    <citation type="journal article" date="2010" name="ISME J.">
        <title>Metagenome of the Mediterranean deep chlorophyll maximum studied by direct and fosmid library 454 pyrosequencing.</title>
        <authorList>
            <person name="Ghai R."/>
            <person name="Martin-Cuadrado A.B."/>
            <person name="Molto A.G."/>
            <person name="Heredia I.G."/>
            <person name="Cabrera R."/>
            <person name="Martin J."/>
            <person name="Verdu M."/>
            <person name="Deschamps P."/>
            <person name="Moreira D."/>
            <person name="Lopez-Garcia P."/>
            <person name="Mira A."/>
            <person name="Rodriguez-Valera F."/>
        </authorList>
    </citation>
    <scope>NUCLEOTIDE SEQUENCE</scope>
</reference>
<feature type="domain" description="Xrn1 helical" evidence="5">
    <location>
        <begin position="237"/>
        <end position="274"/>
    </location>
</feature>
<name>D6PJ71_9ZZZZ</name>
<evidence type="ECO:0000313" key="6">
    <source>
        <dbReference type="EMBL" id="ADD95772.1"/>
    </source>
</evidence>
<keyword evidence="2" id="KW-0378">Hydrolase</keyword>
<dbReference type="InterPro" id="IPR027073">
    <property type="entry name" value="5_3_exoribonuclease"/>
</dbReference>
<dbReference type="Gene3D" id="3.40.50.12390">
    <property type="match status" value="1"/>
</dbReference>
<feature type="domain" description="Xrn1 N-terminal" evidence="4">
    <location>
        <begin position="1"/>
        <end position="191"/>
    </location>
</feature>
<protein>
    <recommendedName>
        <fullName evidence="7">Xrn1 N-terminal domain-containing protein</fullName>
    </recommendedName>
</protein>
<dbReference type="GO" id="GO:0000956">
    <property type="term" value="P:nuclear-transcribed mRNA catabolic process"/>
    <property type="evidence" value="ECO:0007669"/>
    <property type="project" value="TreeGrafter"/>
</dbReference>
<evidence type="ECO:0008006" key="7">
    <source>
        <dbReference type="Google" id="ProtNLM"/>
    </source>
</evidence>
<dbReference type="InterPro" id="IPR041412">
    <property type="entry name" value="Xrn1_helical"/>
</dbReference>
<keyword evidence="1" id="KW-0540">Nuclease</keyword>